<keyword evidence="4 7" id="KW-0812">Transmembrane</keyword>
<evidence type="ECO:0000256" key="7">
    <source>
        <dbReference type="RuleBase" id="RU363042"/>
    </source>
</evidence>
<keyword evidence="6 7" id="KW-0472">Membrane</keyword>
<comment type="caution">
    <text evidence="9">The sequence shown here is derived from an EMBL/GenBank/DDBJ whole genome shotgun (WGS) entry which is preliminary data.</text>
</comment>
<evidence type="ECO:0000256" key="3">
    <source>
        <dbReference type="ARBA" id="ARBA00022679"/>
    </source>
</evidence>
<sequence>MKSRMKKMLSWLKIHSKWLKFLFIASVLLFVINQMTHILQGMTWEELEAVLSTQKKQTLLWMSLAGLIAVLPMLVYDWVTVEVLEEHQKPHLPRNELFKSAWTTNTINNLAGFGGVIGATLRAKFYGKGASNKKLIATVSKVALFLISGLSVLCLLTFLDVFLIRSANPYRRYWVWLLGGGMYTPLLIMITQIKGQTLFKDFPLKRVLKLVLGSFGQWVGALSVFLLIGKGLDVPVNLLEVYPLFVASTFIGMISMVPGGMGTFDVLMILGLNQVGVGKSVALAWLLYYRIFYYVIPFLTGIGAFIHQTSAKINEFFNGLPKILSQRLAHLVLVCMVYFAGIMMVLLSTVPNLSTMSTLFRKLLPFSFDFLDQTLNMMMGFLLLGLARGVANRVKKAYLPTIIVLTFCLFNTITHTVSIKLLIFYVILIGAVYLSRNEFYRTQLVFSLESLTFDGILYGVLFILYTIVGYYASSKIEHGSAPAKFLLFPSEDVWIAGLAGLILAAITILVLYQYLGIETYPGISYDKSRVDHMLVTYPNTHLSHFGRLENKRHYFYQNKNEDKVMFTFEIRGNKAFVLGDPVGKLNLFKEATEAFYHHADEQGFQLVFYSITDKYALLLHDLGYTFIKIGEEGCVPLATLQKDLAYLKGKEQRKELLEEQGYRFILHTPPHRPGLTEEVKDVLRHSLQNQEEFVFLLDERFGQTYLDKHTIGAVYNREGQFKACILMYPMSNEMVGYDMICHDGTLPKELDTYIIDQVMSTYYQQGYTLFNLGLVPFSQVGNASEAILKERLINTIYEYSSPLESFKCLYQFKQQFHPTWFKRYLAYGSHNRFIFLFWQLYRLINRQRKRTMRPVEAVIEEEKG</sequence>
<dbReference type="PANTHER" id="PTHR34697:SF2">
    <property type="entry name" value="PHOSPHATIDYLGLYCEROL LYSYLTRANSFERASE"/>
    <property type="match status" value="1"/>
</dbReference>
<keyword evidence="3 7" id="KW-0808">Transferase</keyword>
<dbReference type="GO" id="GO:0050071">
    <property type="term" value="F:phosphatidylglycerol lysyltransferase activity"/>
    <property type="evidence" value="ECO:0007669"/>
    <property type="project" value="UniProtKB-EC"/>
</dbReference>
<dbReference type="GO" id="GO:0046677">
    <property type="term" value="P:response to antibiotic"/>
    <property type="evidence" value="ECO:0007669"/>
    <property type="project" value="UniProtKB-KW"/>
</dbReference>
<feature type="transmembrane region" description="Helical" evidence="7">
    <location>
        <begin position="210"/>
        <end position="229"/>
    </location>
</feature>
<feature type="transmembrane region" description="Helical" evidence="7">
    <location>
        <begin position="241"/>
        <end position="259"/>
    </location>
</feature>
<proteinExistence type="inferred from homology"/>
<feature type="transmembrane region" description="Helical" evidence="7">
    <location>
        <begin position="291"/>
        <end position="307"/>
    </location>
</feature>
<feature type="transmembrane region" description="Helical" evidence="7">
    <location>
        <begin position="370"/>
        <end position="390"/>
    </location>
</feature>
<feature type="transmembrane region" description="Helical" evidence="7">
    <location>
        <begin position="173"/>
        <end position="190"/>
    </location>
</feature>
<dbReference type="PANTHER" id="PTHR34697">
    <property type="entry name" value="PHOSPHATIDYLGLYCEROL LYSYLTRANSFERASE"/>
    <property type="match status" value="1"/>
</dbReference>
<feature type="transmembrane region" description="Helical" evidence="7">
    <location>
        <begin position="59"/>
        <end position="79"/>
    </location>
</feature>
<reference evidence="9 10" key="1">
    <citation type="submission" date="2018-03" db="EMBL/GenBank/DDBJ databases">
        <authorList>
            <person name="Gulvik C.A."/>
        </authorList>
    </citation>
    <scope>NUCLEOTIDE SEQUENCE [LARGE SCALE GENOMIC DNA]</scope>
    <source>
        <strain evidence="9 10">JCM 31581</strain>
    </source>
</reference>
<protein>
    <recommendedName>
        <fullName evidence="7">Phosphatidylglycerol lysyltransferase</fullName>
        <ecNumber evidence="7">2.3.2.3</ecNumber>
    </recommendedName>
    <alternativeName>
        <fullName evidence="7">Lysylphosphatidylglycerol synthase</fullName>
    </alternativeName>
</protein>
<evidence type="ECO:0000313" key="9">
    <source>
        <dbReference type="EMBL" id="RST90288.1"/>
    </source>
</evidence>
<dbReference type="Pfam" id="PF03706">
    <property type="entry name" value="LPG_synthase_TM"/>
    <property type="match status" value="1"/>
</dbReference>
<dbReference type="EC" id="2.3.2.3" evidence="7"/>
<dbReference type="AlphaFoldDB" id="A0A3R9YEA3"/>
<dbReference type="NCBIfam" id="NF033480">
    <property type="entry name" value="bifunc_MprF"/>
    <property type="match status" value="1"/>
</dbReference>
<feature type="transmembrane region" description="Helical" evidence="7">
    <location>
        <begin position="328"/>
        <end position="350"/>
    </location>
</feature>
<comment type="similarity">
    <text evidence="7">Belongs to the LPG synthase family.</text>
</comment>
<evidence type="ECO:0000256" key="6">
    <source>
        <dbReference type="ARBA" id="ARBA00023136"/>
    </source>
</evidence>
<keyword evidence="10" id="KW-1185">Reference proteome</keyword>
<feature type="transmembrane region" description="Helical" evidence="7">
    <location>
        <begin position="402"/>
        <end position="435"/>
    </location>
</feature>
<dbReference type="EMBL" id="PXZH01000001">
    <property type="protein sequence ID" value="RST90288.1"/>
    <property type="molecule type" value="Genomic_DNA"/>
</dbReference>
<keyword evidence="7" id="KW-0046">Antibiotic resistance</keyword>
<feature type="transmembrane region" description="Helical" evidence="7">
    <location>
        <begin position="142"/>
        <end position="167"/>
    </location>
</feature>
<name>A0A3R9YEA3_9ENTE</name>
<evidence type="ECO:0000256" key="4">
    <source>
        <dbReference type="ARBA" id="ARBA00022692"/>
    </source>
</evidence>
<dbReference type="Pfam" id="PF09924">
    <property type="entry name" value="LPG_synthase_C"/>
    <property type="match status" value="1"/>
</dbReference>
<dbReference type="InterPro" id="IPR024320">
    <property type="entry name" value="LPG_synthase_C"/>
</dbReference>
<keyword evidence="7" id="KW-0443">Lipid metabolism</keyword>
<dbReference type="GO" id="GO:0055091">
    <property type="term" value="P:phospholipid homeostasis"/>
    <property type="evidence" value="ECO:0007669"/>
    <property type="project" value="TreeGrafter"/>
</dbReference>
<evidence type="ECO:0000259" key="8">
    <source>
        <dbReference type="Pfam" id="PF09924"/>
    </source>
</evidence>
<keyword evidence="5 7" id="KW-1133">Transmembrane helix</keyword>
<feature type="transmembrane region" description="Helical" evidence="7">
    <location>
        <begin position="493"/>
        <end position="515"/>
    </location>
</feature>
<dbReference type="InterPro" id="IPR022791">
    <property type="entry name" value="L-PG_synthase/AglD"/>
</dbReference>
<evidence type="ECO:0000256" key="5">
    <source>
        <dbReference type="ARBA" id="ARBA00022989"/>
    </source>
</evidence>
<accession>A0A3R9YEA3</accession>
<evidence type="ECO:0000256" key="1">
    <source>
        <dbReference type="ARBA" id="ARBA00004651"/>
    </source>
</evidence>
<keyword evidence="2" id="KW-1003">Cell membrane</keyword>
<feature type="transmembrane region" description="Helical" evidence="7">
    <location>
        <begin position="455"/>
        <end position="472"/>
    </location>
</feature>
<comment type="function">
    <text evidence="7">Catalyzes the transfer of a lysyl group from L-lysyl-tRNA(Lys) to membrane-bound phosphatidylglycerol (PG), which produces lysylphosphatidylglycerol (LPG), a major component of the bacterial membrane with a positive net charge. LPG synthesis contributes to bacterial virulence as it is involved in the resistance mechanism against cationic antimicrobial peptides (CAMP) produces by the host's immune system (defensins, cathelicidins) and by the competing microorganisms.</text>
</comment>
<evidence type="ECO:0000313" key="10">
    <source>
        <dbReference type="Proteomes" id="UP000277864"/>
    </source>
</evidence>
<comment type="subcellular location">
    <subcellularLocation>
        <location evidence="1 7">Cell membrane</location>
        <topology evidence="1 7">Multi-pass membrane protein</topology>
    </subcellularLocation>
</comment>
<dbReference type="OrthoDB" id="145485at2"/>
<feature type="domain" description="Phosphatidylglycerol lysyltransferase C-terminal" evidence="8">
    <location>
        <begin position="539"/>
        <end position="827"/>
    </location>
</feature>
<dbReference type="Proteomes" id="UP000277864">
    <property type="component" value="Unassembled WGS sequence"/>
</dbReference>
<evidence type="ECO:0000256" key="2">
    <source>
        <dbReference type="ARBA" id="ARBA00022475"/>
    </source>
</evidence>
<organism evidence="9 10">
    <name type="scientific">Vagococcus humatus</name>
    <dbReference type="NCBI Taxonomy" id="1889241"/>
    <lineage>
        <taxon>Bacteria</taxon>
        <taxon>Bacillati</taxon>
        <taxon>Bacillota</taxon>
        <taxon>Bacilli</taxon>
        <taxon>Lactobacillales</taxon>
        <taxon>Enterococcaceae</taxon>
        <taxon>Vagococcus</taxon>
    </lineage>
</organism>
<gene>
    <name evidence="7" type="primary">mprF</name>
    <name evidence="9" type="ORF">C7P63_04235</name>
</gene>
<feature type="transmembrane region" description="Helical" evidence="7">
    <location>
        <begin position="21"/>
        <end position="39"/>
    </location>
</feature>
<comment type="catalytic activity">
    <reaction evidence="7">
        <text>L-lysyl-tRNA(Lys) + a 1,2-diacyl-sn-glycero-3-phospho-(1'-sn-glycerol) = a 1,2-diacyl-sn-glycero-3-phospho-1'-(3'-O-L-lysyl)-sn-glycerol + tRNA(Lys)</text>
        <dbReference type="Rhea" id="RHEA:10668"/>
        <dbReference type="Rhea" id="RHEA-COMP:9696"/>
        <dbReference type="Rhea" id="RHEA-COMP:9697"/>
        <dbReference type="ChEBI" id="CHEBI:64716"/>
        <dbReference type="ChEBI" id="CHEBI:75792"/>
        <dbReference type="ChEBI" id="CHEBI:78442"/>
        <dbReference type="ChEBI" id="CHEBI:78529"/>
        <dbReference type="EC" id="2.3.2.3"/>
    </reaction>
</comment>
<dbReference type="InterPro" id="IPR051211">
    <property type="entry name" value="PG_lysyltransferase"/>
</dbReference>
<dbReference type="GO" id="GO:0006629">
    <property type="term" value="P:lipid metabolic process"/>
    <property type="evidence" value="ECO:0007669"/>
    <property type="project" value="UniProtKB-KW"/>
</dbReference>
<dbReference type="GO" id="GO:0005886">
    <property type="term" value="C:plasma membrane"/>
    <property type="evidence" value="ECO:0007669"/>
    <property type="project" value="UniProtKB-SubCell"/>
</dbReference>
<dbReference type="RefSeq" id="WP_125942901.1">
    <property type="nucleotide sequence ID" value="NZ_PXZH01000001.1"/>
</dbReference>